<dbReference type="Pfam" id="PF11127">
    <property type="entry name" value="YgaP-like_TM"/>
    <property type="match status" value="1"/>
</dbReference>
<dbReference type="InterPro" id="IPR021309">
    <property type="entry name" value="YgaP-like_TM"/>
</dbReference>
<dbReference type="STRING" id="381751.SAMN05444391_0180"/>
<evidence type="ECO:0000313" key="3">
    <source>
        <dbReference type="Proteomes" id="UP000189810"/>
    </source>
</evidence>
<evidence type="ECO:0000313" key="2">
    <source>
        <dbReference type="EMBL" id="SHK17888.1"/>
    </source>
</evidence>
<gene>
    <name evidence="2" type="ORF">SAMN05444391_0180</name>
</gene>
<organism evidence="2 3">
    <name type="scientific">Thermocrinis minervae</name>
    <dbReference type="NCBI Taxonomy" id="381751"/>
    <lineage>
        <taxon>Bacteria</taxon>
        <taxon>Pseudomonadati</taxon>
        <taxon>Aquificota</taxon>
        <taxon>Aquificia</taxon>
        <taxon>Aquificales</taxon>
        <taxon>Aquificaceae</taxon>
        <taxon>Thermocrinis</taxon>
    </lineage>
</organism>
<dbReference type="OrthoDB" id="9799383at2"/>
<evidence type="ECO:0000259" key="1">
    <source>
        <dbReference type="Pfam" id="PF11127"/>
    </source>
</evidence>
<sequence length="68" mass="7839">MTMDRMLRLTSGVVLLIVLLVGIMPSDVHWFWKAFLAFMSINQIQSAFTNWCPVVTLYRKLGIKECTC</sequence>
<proteinExistence type="predicted"/>
<dbReference type="EMBL" id="LT670846">
    <property type="protein sequence ID" value="SHK17888.1"/>
    <property type="molecule type" value="Genomic_DNA"/>
</dbReference>
<dbReference type="AlphaFoldDB" id="A0A1M6QCJ1"/>
<name>A0A1M6QCJ1_9AQUI</name>
<keyword evidence="3" id="KW-1185">Reference proteome</keyword>
<reference evidence="2 3" key="1">
    <citation type="submission" date="2016-11" db="EMBL/GenBank/DDBJ databases">
        <authorList>
            <person name="Jaros S."/>
            <person name="Januszkiewicz K."/>
            <person name="Wedrychowicz H."/>
        </authorList>
    </citation>
    <scope>NUCLEOTIDE SEQUENCE [LARGE SCALE GENOMIC DNA]</scope>
    <source>
        <strain evidence="2 3">DSM 19557</strain>
    </source>
</reference>
<accession>A0A1M6QCJ1</accession>
<feature type="domain" description="Inner membrane protein YgaP-like transmembrane" evidence="1">
    <location>
        <begin position="2"/>
        <end position="66"/>
    </location>
</feature>
<dbReference type="Proteomes" id="UP000189810">
    <property type="component" value="Chromosome I"/>
</dbReference>
<dbReference type="Gene3D" id="6.10.140.1340">
    <property type="match status" value="1"/>
</dbReference>
<protein>
    <recommendedName>
        <fullName evidence="1">Inner membrane protein YgaP-like transmembrane domain-containing protein</fullName>
    </recommendedName>
</protein>